<dbReference type="SUPFAM" id="SSF57829">
    <property type="entry name" value="Zn-binding ribosomal proteins"/>
    <property type="match status" value="1"/>
</dbReference>
<dbReference type="Pfam" id="PF01599">
    <property type="entry name" value="Ribosomal_S27"/>
    <property type="match status" value="1"/>
</dbReference>
<dbReference type="Proteomes" id="UP001281761">
    <property type="component" value="Unassembled WGS sequence"/>
</dbReference>
<gene>
    <name evidence="5" type="ORF">BLNAU_12959</name>
</gene>
<evidence type="ECO:0000313" key="6">
    <source>
        <dbReference type="Proteomes" id="UP001281761"/>
    </source>
</evidence>
<dbReference type="InterPro" id="IPR038582">
    <property type="entry name" value="Ribosomal_eS31_euk-type_sf"/>
</dbReference>
<name>A0ABQ9XI42_9EUKA</name>
<proteinExistence type="predicted"/>
<reference evidence="5 6" key="1">
    <citation type="journal article" date="2022" name="bioRxiv">
        <title>Genomics of Preaxostyla Flagellates Illuminates Evolutionary Transitions and the Path Towards Mitochondrial Loss.</title>
        <authorList>
            <person name="Novak L.V.F."/>
            <person name="Treitli S.C."/>
            <person name="Pyrih J."/>
            <person name="Halakuc P."/>
            <person name="Pipaliya S.V."/>
            <person name="Vacek V."/>
            <person name="Brzon O."/>
            <person name="Soukal P."/>
            <person name="Eme L."/>
            <person name="Dacks J.B."/>
            <person name="Karnkowska A."/>
            <person name="Elias M."/>
            <person name="Hampl V."/>
        </authorList>
    </citation>
    <scope>NUCLEOTIDE SEQUENCE [LARGE SCALE GENOMIC DNA]</scope>
    <source>
        <strain evidence="5">NAU3</strain>
        <tissue evidence="5">Gut</tissue>
    </source>
</reference>
<feature type="domain" description="Small ribosomal subunit protein eS31" evidence="4">
    <location>
        <begin position="43"/>
        <end position="88"/>
    </location>
</feature>
<evidence type="ECO:0000256" key="1">
    <source>
        <dbReference type="ARBA" id="ARBA00022833"/>
    </source>
</evidence>
<keyword evidence="6" id="KW-1185">Reference proteome</keyword>
<dbReference type="InterPro" id="IPR002906">
    <property type="entry name" value="Ribosomal_eS31"/>
</dbReference>
<comment type="caution">
    <text evidence="5">The sequence shown here is derived from an EMBL/GenBank/DDBJ whole genome shotgun (WGS) entry which is preliminary data.</text>
</comment>
<accession>A0ABQ9XI42</accession>
<keyword evidence="3" id="KW-0687">Ribonucleoprotein</keyword>
<sequence length="94" mass="10776">MEASELIEYDILRLVGGGKKHKKKVYTKPKKNKHKKKKVKLAVLKYYNIRDDGTVVHARHECRNPACGAGVFMAKHKDRLYCGKCGATYINKQE</sequence>
<dbReference type="InterPro" id="IPR011332">
    <property type="entry name" value="Ribosomal_zn-bd"/>
</dbReference>
<dbReference type="SMART" id="SM01402">
    <property type="entry name" value="Ribosomal_S27"/>
    <property type="match status" value="1"/>
</dbReference>
<keyword evidence="2 5" id="KW-0689">Ribosomal protein</keyword>
<dbReference type="EMBL" id="JARBJD010000108">
    <property type="protein sequence ID" value="KAK2952108.1"/>
    <property type="molecule type" value="Genomic_DNA"/>
</dbReference>
<evidence type="ECO:0000256" key="3">
    <source>
        <dbReference type="ARBA" id="ARBA00023274"/>
    </source>
</evidence>
<evidence type="ECO:0000313" key="5">
    <source>
        <dbReference type="EMBL" id="KAK2952108.1"/>
    </source>
</evidence>
<keyword evidence="1" id="KW-0862">Zinc</keyword>
<evidence type="ECO:0000256" key="2">
    <source>
        <dbReference type="ARBA" id="ARBA00022980"/>
    </source>
</evidence>
<organism evidence="5 6">
    <name type="scientific">Blattamonas nauphoetae</name>
    <dbReference type="NCBI Taxonomy" id="2049346"/>
    <lineage>
        <taxon>Eukaryota</taxon>
        <taxon>Metamonada</taxon>
        <taxon>Preaxostyla</taxon>
        <taxon>Oxymonadida</taxon>
        <taxon>Blattamonas</taxon>
    </lineage>
</organism>
<protein>
    <submittedName>
        <fullName evidence="5">Ubiquitin-40S ribosomal protein S27a</fullName>
    </submittedName>
</protein>
<evidence type="ECO:0000259" key="4">
    <source>
        <dbReference type="SMART" id="SM01402"/>
    </source>
</evidence>
<dbReference type="Gene3D" id="6.20.50.150">
    <property type="match status" value="1"/>
</dbReference>
<dbReference type="GO" id="GO:0005840">
    <property type="term" value="C:ribosome"/>
    <property type="evidence" value="ECO:0007669"/>
    <property type="project" value="UniProtKB-KW"/>
</dbReference>